<protein>
    <submittedName>
        <fullName evidence="4">ClpP/crotonase</fullName>
    </submittedName>
</protein>
<keyword evidence="5" id="KW-1185">Reference proteome</keyword>
<proteinExistence type="predicted"/>
<comment type="subcellular location">
    <subcellularLocation>
        <location evidence="1">Peroxisome</location>
    </subcellularLocation>
</comment>
<dbReference type="OrthoDB" id="448450at2759"/>
<gene>
    <name evidence="4" type="ORF">BXZ70DRAFT_914737</name>
</gene>
<name>A0A8K0UZ18_9AGAR</name>
<dbReference type="GO" id="GO:0004165">
    <property type="term" value="F:delta(3)-delta(2)-enoyl-CoA isomerase activity"/>
    <property type="evidence" value="ECO:0007669"/>
    <property type="project" value="UniProtKB-ARBA"/>
</dbReference>
<comment type="caution">
    <text evidence="4">The sequence shown here is derived from an EMBL/GenBank/DDBJ whole genome shotgun (WGS) entry which is preliminary data.</text>
</comment>
<evidence type="ECO:0000256" key="2">
    <source>
        <dbReference type="ARBA" id="ARBA00023140"/>
    </source>
</evidence>
<dbReference type="SUPFAM" id="SSF52096">
    <property type="entry name" value="ClpP/crotonase"/>
    <property type="match status" value="1"/>
</dbReference>
<dbReference type="Gene3D" id="3.90.226.10">
    <property type="entry name" value="2-enoyl-CoA Hydratase, Chain A, domain 1"/>
    <property type="match status" value="1"/>
</dbReference>
<dbReference type="Pfam" id="PF00378">
    <property type="entry name" value="ECH_1"/>
    <property type="match status" value="1"/>
</dbReference>
<keyword evidence="2" id="KW-0576">Peroxisome</keyword>
<evidence type="ECO:0000313" key="5">
    <source>
        <dbReference type="Proteomes" id="UP000813824"/>
    </source>
</evidence>
<dbReference type="CDD" id="cd06558">
    <property type="entry name" value="crotonase-like"/>
    <property type="match status" value="1"/>
</dbReference>
<sequence length="269" mass="29157">MSVVTYEISQGIATLTLNRPASLNALTIEDYTALSEALKEIDNRDDVVATVLQANGRWFSAGTDVTMAINGSEDEPSTQREYFMRRVAPFNTEVGYALSSHSKLLIAALNGPVMGITAAFLGHFDFIYCLPNAWLCVPFSFLGIIAEGGSSVNFVERMGVATAKEALIFGKKLDSQRLLQCGFVNKIFPEQSVESFHSAVRSHVLSELDGLVPGAVLGVKKLLKAASAERNNPEGANLRESMAQAGRFATGVPSERFAQIAKKEIKHKL</sequence>
<dbReference type="GO" id="GO:0005782">
    <property type="term" value="C:peroxisomal matrix"/>
    <property type="evidence" value="ECO:0007669"/>
    <property type="project" value="TreeGrafter"/>
</dbReference>
<evidence type="ECO:0000256" key="3">
    <source>
        <dbReference type="ARBA" id="ARBA00023235"/>
    </source>
</evidence>
<reference evidence="4" key="1">
    <citation type="journal article" date="2021" name="New Phytol.">
        <title>Evolutionary innovations through gain and loss of genes in the ectomycorrhizal Boletales.</title>
        <authorList>
            <person name="Wu G."/>
            <person name="Miyauchi S."/>
            <person name="Morin E."/>
            <person name="Kuo A."/>
            <person name="Drula E."/>
            <person name="Varga T."/>
            <person name="Kohler A."/>
            <person name="Feng B."/>
            <person name="Cao Y."/>
            <person name="Lipzen A."/>
            <person name="Daum C."/>
            <person name="Hundley H."/>
            <person name="Pangilinan J."/>
            <person name="Johnson J."/>
            <person name="Barry K."/>
            <person name="LaButti K."/>
            <person name="Ng V."/>
            <person name="Ahrendt S."/>
            <person name="Min B."/>
            <person name="Choi I.G."/>
            <person name="Park H."/>
            <person name="Plett J.M."/>
            <person name="Magnuson J."/>
            <person name="Spatafora J.W."/>
            <person name="Nagy L.G."/>
            <person name="Henrissat B."/>
            <person name="Grigoriev I.V."/>
            <person name="Yang Z.L."/>
            <person name="Xu J."/>
            <person name="Martin F.M."/>
        </authorList>
    </citation>
    <scope>NUCLEOTIDE SEQUENCE</scope>
    <source>
        <strain evidence="4">KKN 215</strain>
    </source>
</reference>
<evidence type="ECO:0000313" key="4">
    <source>
        <dbReference type="EMBL" id="KAH8106706.1"/>
    </source>
</evidence>
<keyword evidence="3" id="KW-0413">Isomerase</keyword>
<accession>A0A8K0UZ18</accession>
<dbReference type="AlphaFoldDB" id="A0A8K0UZ18"/>
<evidence type="ECO:0000256" key="1">
    <source>
        <dbReference type="ARBA" id="ARBA00004275"/>
    </source>
</evidence>
<dbReference type="InterPro" id="IPR001753">
    <property type="entry name" value="Enoyl-CoA_hydra/iso"/>
</dbReference>
<dbReference type="EMBL" id="JAEVFJ010000002">
    <property type="protein sequence ID" value="KAH8106706.1"/>
    <property type="molecule type" value="Genomic_DNA"/>
</dbReference>
<dbReference type="InterPro" id="IPR029045">
    <property type="entry name" value="ClpP/crotonase-like_dom_sf"/>
</dbReference>
<dbReference type="Proteomes" id="UP000813824">
    <property type="component" value="Unassembled WGS sequence"/>
</dbReference>
<dbReference type="InterPro" id="IPR051053">
    <property type="entry name" value="ECH/Chromodomain_protein"/>
</dbReference>
<organism evidence="4 5">
    <name type="scientific">Cristinia sonorae</name>
    <dbReference type="NCBI Taxonomy" id="1940300"/>
    <lineage>
        <taxon>Eukaryota</taxon>
        <taxon>Fungi</taxon>
        <taxon>Dikarya</taxon>
        <taxon>Basidiomycota</taxon>
        <taxon>Agaricomycotina</taxon>
        <taxon>Agaricomycetes</taxon>
        <taxon>Agaricomycetidae</taxon>
        <taxon>Agaricales</taxon>
        <taxon>Pleurotineae</taxon>
        <taxon>Stephanosporaceae</taxon>
        <taxon>Cristinia</taxon>
    </lineage>
</organism>
<dbReference type="GO" id="GO:0006635">
    <property type="term" value="P:fatty acid beta-oxidation"/>
    <property type="evidence" value="ECO:0007669"/>
    <property type="project" value="TreeGrafter"/>
</dbReference>
<dbReference type="PANTHER" id="PTHR43684:SF1">
    <property type="entry name" value="ENOYL-COA DELTA ISOMERASE 2"/>
    <property type="match status" value="1"/>
</dbReference>
<dbReference type="PANTHER" id="PTHR43684">
    <property type="match status" value="1"/>
</dbReference>